<dbReference type="GeneID" id="69020714"/>
<reference evidence="1" key="1">
    <citation type="journal article" date="2020" name="Phytopathology">
        <title>Genome sequence and comparative analysis of Colletotrichum gloeosporioides isolated from Liriodendron leaves.</title>
        <authorList>
            <person name="Fu F.F."/>
            <person name="Hao Z."/>
            <person name="Wang P."/>
            <person name="Lu Y."/>
            <person name="Xue L.J."/>
            <person name="Wei G."/>
            <person name="Tian Y."/>
            <person name="Baishi H."/>
            <person name="Xu H."/>
            <person name="Shi J."/>
            <person name="Cheng T."/>
            <person name="Wang G."/>
            <person name="Yi Y."/>
            <person name="Chen J."/>
        </authorList>
    </citation>
    <scope>NUCLEOTIDE SEQUENCE</scope>
    <source>
        <strain evidence="1">Lc1</strain>
    </source>
</reference>
<reference evidence="1" key="2">
    <citation type="submission" date="2020-03" db="EMBL/GenBank/DDBJ databases">
        <authorList>
            <person name="Fu F.-F."/>
            <person name="Chen J."/>
        </authorList>
    </citation>
    <scope>NUCLEOTIDE SEQUENCE</scope>
    <source>
        <strain evidence="1">Lc1</strain>
    </source>
</reference>
<protein>
    <submittedName>
        <fullName evidence="1">Uncharacterized protein</fullName>
    </submittedName>
</protein>
<evidence type="ECO:0000313" key="1">
    <source>
        <dbReference type="EMBL" id="KAF3805924.1"/>
    </source>
</evidence>
<accession>A0A8H4FM32</accession>
<sequence>MADIYANALLNIIAASGKDSHAGLPERDYNKNIDIRGRNIPLVYVEPYIKPIFKLYLGHDMVL</sequence>
<keyword evidence="2" id="KW-1185">Reference proteome</keyword>
<name>A0A8H4FM32_COLGL</name>
<dbReference type="EMBL" id="WVTB01000038">
    <property type="protein sequence ID" value="KAF3805924.1"/>
    <property type="molecule type" value="Genomic_DNA"/>
</dbReference>
<comment type="caution">
    <text evidence="1">The sequence shown here is derived from an EMBL/GenBank/DDBJ whole genome shotgun (WGS) entry which is preliminary data.</text>
</comment>
<dbReference type="Proteomes" id="UP000613401">
    <property type="component" value="Unassembled WGS sequence"/>
</dbReference>
<proteinExistence type="predicted"/>
<dbReference type="RefSeq" id="XP_045265083.1">
    <property type="nucleotide sequence ID" value="XM_045413449.1"/>
</dbReference>
<gene>
    <name evidence="1" type="ORF">GCG54_00013598</name>
</gene>
<dbReference type="AlphaFoldDB" id="A0A8H4FM32"/>
<evidence type="ECO:0000313" key="2">
    <source>
        <dbReference type="Proteomes" id="UP000613401"/>
    </source>
</evidence>
<organism evidence="1 2">
    <name type="scientific">Colletotrichum gloeosporioides</name>
    <name type="common">Anthracnose fungus</name>
    <name type="synonym">Glomerella cingulata</name>
    <dbReference type="NCBI Taxonomy" id="474922"/>
    <lineage>
        <taxon>Eukaryota</taxon>
        <taxon>Fungi</taxon>
        <taxon>Dikarya</taxon>
        <taxon>Ascomycota</taxon>
        <taxon>Pezizomycotina</taxon>
        <taxon>Sordariomycetes</taxon>
        <taxon>Hypocreomycetidae</taxon>
        <taxon>Glomerellales</taxon>
        <taxon>Glomerellaceae</taxon>
        <taxon>Colletotrichum</taxon>
        <taxon>Colletotrichum gloeosporioides species complex</taxon>
    </lineage>
</organism>